<evidence type="ECO:0000313" key="2">
    <source>
        <dbReference type="EMBL" id="CAF4019991.1"/>
    </source>
</evidence>
<dbReference type="EMBL" id="CAJOAX010007858">
    <property type="protein sequence ID" value="CAF4019991.1"/>
    <property type="molecule type" value="Genomic_DNA"/>
</dbReference>
<dbReference type="AlphaFoldDB" id="A0A819Q6U6"/>
<protein>
    <submittedName>
        <fullName evidence="2">Uncharacterized protein</fullName>
    </submittedName>
</protein>
<comment type="caution">
    <text evidence="2">The sequence shown here is derived from an EMBL/GenBank/DDBJ whole genome shotgun (WGS) entry which is preliminary data.</text>
</comment>
<proteinExistence type="predicted"/>
<feature type="compositionally biased region" description="Polar residues" evidence="1">
    <location>
        <begin position="318"/>
        <end position="329"/>
    </location>
</feature>
<name>A0A819Q6U6_9BILA</name>
<dbReference type="Proteomes" id="UP000663823">
    <property type="component" value="Unassembled WGS sequence"/>
</dbReference>
<gene>
    <name evidence="2" type="ORF">OTI717_LOCUS30040</name>
</gene>
<evidence type="ECO:0000256" key="1">
    <source>
        <dbReference type="SAM" id="MobiDB-lite"/>
    </source>
</evidence>
<feature type="compositionally biased region" description="Polar residues" evidence="1">
    <location>
        <begin position="1"/>
        <end position="28"/>
    </location>
</feature>
<feature type="region of interest" description="Disordered" evidence="1">
    <location>
        <begin position="314"/>
        <end position="364"/>
    </location>
</feature>
<organism evidence="2 3">
    <name type="scientific">Rotaria sordida</name>
    <dbReference type="NCBI Taxonomy" id="392033"/>
    <lineage>
        <taxon>Eukaryota</taxon>
        <taxon>Metazoa</taxon>
        <taxon>Spiralia</taxon>
        <taxon>Gnathifera</taxon>
        <taxon>Rotifera</taxon>
        <taxon>Eurotatoria</taxon>
        <taxon>Bdelloidea</taxon>
        <taxon>Philodinida</taxon>
        <taxon>Philodinidae</taxon>
        <taxon>Rotaria</taxon>
    </lineage>
</organism>
<sequence length="364" mass="41518">MPMVTRTGSSQNVSEKNVQGKAASSSTDKTNIINKKTKKKGKRLNENVRTDAIQTTAPKRNQRPLSPVIQSPPSKKLKINNDDLIARIEASDKQDLVIQQQLRQVFEKSGSTTSGSTIVYTASLHVQSDSENEDDTESNENEKSQEYPLSDDGEDDKLDKINYLEAQHAKLMNDYKKLNSKYQLLVDKYNKVTQRQARERTKFMEKPPPIVLKWMSHVLNTAEQQEQHVERTSTQCGKIISDAAEKLKTARKLVFVIWPEPNKRARVNAKTVDREKLKLIYDICEALHPELEKNESVLNTSIYNVCASTRTKSKRASTKLNVTQNSNNDDIVIPPLIMDEHEEHDSNDEEEEEEEEHEDVEATE</sequence>
<feature type="compositionally biased region" description="Acidic residues" evidence="1">
    <location>
        <begin position="130"/>
        <end position="139"/>
    </location>
</feature>
<feature type="region of interest" description="Disordered" evidence="1">
    <location>
        <begin position="125"/>
        <end position="156"/>
    </location>
</feature>
<evidence type="ECO:0000313" key="3">
    <source>
        <dbReference type="Proteomes" id="UP000663823"/>
    </source>
</evidence>
<feature type="compositionally biased region" description="Acidic residues" evidence="1">
    <location>
        <begin position="345"/>
        <end position="364"/>
    </location>
</feature>
<accession>A0A819Q6U6</accession>
<feature type="region of interest" description="Disordered" evidence="1">
    <location>
        <begin position="1"/>
        <end position="76"/>
    </location>
</feature>
<reference evidence="2" key="1">
    <citation type="submission" date="2021-02" db="EMBL/GenBank/DDBJ databases">
        <authorList>
            <person name="Nowell W R."/>
        </authorList>
    </citation>
    <scope>NUCLEOTIDE SEQUENCE</scope>
</reference>